<gene>
    <name evidence="1" type="ORF">PPENT_87.1.T1680004</name>
</gene>
<evidence type="ECO:0000313" key="1">
    <source>
        <dbReference type="EMBL" id="CAD8212374.1"/>
    </source>
</evidence>
<dbReference type="EMBL" id="CAJJDO010000168">
    <property type="protein sequence ID" value="CAD8212374.1"/>
    <property type="molecule type" value="Genomic_DNA"/>
</dbReference>
<evidence type="ECO:0000313" key="2">
    <source>
        <dbReference type="Proteomes" id="UP000689195"/>
    </source>
</evidence>
<reference evidence="1" key="1">
    <citation type="submission" date="2021-01" db="EMBL/GenBank/DDBJ databases">
        <authorList>
            <consortium name="Genoscope - CEA"/>
            <person name="William W."/>
        </authorList>
    </citation>
    <scope>NUCLEOTIDE SEQUENCE</scope>
</reference>
<organism evidence="1 2">
    <name type="scientific">Paramecium pentaurelia</name>
    <dbReference type="NCBI Taxonomy" id="43138"/>
    <lineage>
        <taxon>Eukaryota</taxon>
        <taxon>Sar</taxon>
        <taxon>Alveolata</taxon>
        <taxon>Ciliophora</taxon>
        <taxon>Intramacronucleata</taxon>
        <taxon>Oligohymenophorea</taxon>
        <taxon>Peniculida</taxon>
        <taxon>Parameciidae</taxon>
        <taxon>Paramecium</taxon>
    </lineage>
</organism>
<name>A0A8S1YMQ8_9CILI</name>
<dbReference type="AlphaFoldDB" id="A0A8S1YMQ8"/>
<proteinExistence type="predicted"/>
<comment type="caution">
    <text evidence="1">The sequence shown here is derived from an EMBL/GenBank/DDBJ whole genome shotgun (WGS) entry which is preliminary data.</text>
</comment>
<dbReference type="Proteomes" id="UP000689195">
    <property type="component" value="Unassembled WGS sequence"/>
</dbReference>
<protein>
    <submittedName>
        <fullName evidence="1">Uncharacterized protein</fullName>
    </submittedName>
</protein>
<accession>A0A8S1YMQ8</accession>
<sequence>MEVQQRKIHPLLESKQQNTIIKIVQKQKKIFLQEQLNFKIIFISILQFHQNSYRFHFKNYNYLIIIIQKKTKYEGVFFDHQPWRKVKSCKNQTLEGLQRPVIKQDERE</sequence>
<keyword evidence="2" id="KW-1185">Reference proteome</keyword>